<dbReference type="PANTHER" id="PTHR40763:SF4">
    <property type="entry name" value="DUF1707 DOMAIN-CONTAINING PROTEIN"/>
    <property type="match status" value="1"/>
</dbReference>
<evidence type="ECO:0000259" key="1">
    <source>
        <dbReference type="Pfam" id="PF08044"/>
    </source>
</evidence>
<dbReference type="PANTHER" id="PTHR40763">
    <property type="entry name" value="MEMBRANE PROTEIN-RELATED"/>
    <property type="match status" value="1"/>
</dbReference>
<feature type="domain" description="DUF1707" evidence="1">
    <location>
        <begin position="17"/>
        <end position="68"/>
    </location>
</feature>
<dbReference type="Proteomes" id="UP001442841">
    <property type="component" value="Chromosome"/>
</dbReference>
<accession>A0ABZ3FIL6</accession>
<protein>
    <submittedName>
        <fullName evidence="2">DUF1707 domain-containing protein</fullName>
    </submittedName>
</protein>
<dbReference type="EMBL" id="CP154795">
    <property type="protein sequence ID" value="XAN05821.1"/>
    <property type="molecule type" value="Genomic_DNA"/>
</dbReference>
<evidence type="ECO:0000313" key="2">
    <source>
        <dbReference type="EMBL" id="XAN05821.1"/>
    </source>
</evidence>
<organism evidence="2 3">
    <name type="scientific">Ammonicoccus fulvus</name>
    <dbReference type="NCBI Taxonomy" id="3138240"/>
    <lineage>
        <taxon>Bacteria</taxon>
        <taxon>Bacillati</taxon>
        <taxon>Actinomycetota</taxon>
        <taxon>Actinomycetes</taxon>
        <taxon>Propionibacteriales</taxon>
        <taxon>Propionibacteriaceae</taxon>
        <taxon>Ammonicoccus</taxon>
    </lineage>
</organism>
<evidence type="ECO:0000313" key="3">
    <source>
        <dbReference type="Proteomes" id="UP001442841"/>
    </source>
</evidence>
<reference evidence="2 3" key="1">
    <citation type="submission" date="2024-04" db="EMBL/GenBank/DDBJ databases">
        <title>Isolation of an actinomycete strain from pig manure.</title>
        <authorList>
            <person name="Gong T."/>
            <person name="Yu Z."/>
            <person name="An M."/>
            <person name="Wei C."/>
            <person name="Yang W."/>
            <person name="Liu L."/>
        </authorList>
    </citation>
    <scope>NUCLEOTIDE SEQUENCE [LARGE SCALE GENOMIC DNA]</scope>
    <source>
        <strain evidence="2 3">ZF39</strain>
    </source>
</reference>
<name>A0ABZ3FIL6_9ACTN</name>
<dbReference type="RefSeq" id="WP_425307254.1">
    <property type="nucleotide sequence ID" value="NZ_CP154795.1"/>
</dbReference>
<dbReference type="Pfam" id="PF08044">
    <property type="entry name" value="DUF1707"/>
    <property type="match status" value="1"/>
</dbReference>
<proteinExistence type="predicted"/>
<sequence>MSTPEPSDVGPKFGGDIRASDTDRDQVLTVLSTAYAEGRLTADEHAERMALASNARTFDDLIPLTRDLVPLHNPIRPVAKHPVPGEGVNLPTIDRRSTGDTENLVAIFGGSTRRGVWRARKHINTFALFGGNELDFSEAVFENDVIEITGFWMFGGCTIKLPAGVEVEDHVVGIFGGSDVKNTRPAPGGPKVIVKGVALFGGCDIKGPKPAKNKRN</sequence>
<gene>
    <name evidence="2" type="ORF">AADG42_00360</name>
</gene>
<dbReference type="InterPro" id="IPR012551">
    <property type="entry name" value="DUF1707_SHOCT-like"/>
</dbReference>
<keyword evidence="3" id="KW-1185">Reference proteome</keyword>